<keyword evidence="2" id="KW-0812">Transmembrane</keyword>
<evidence type="ECO:0000256" key="2">
    <source>
        <dbReference type="SAM" id="Phobius"/>
    </source>
</evidence>
<feature type="region of interest" description="Disordered" evidence="1">
    <location>
        <begin position="128"/>
        <end position="147"/>
    </location>
</feature>
<organism evidence="3 4">
    <name type="scientific">Phenylobacterium kunshanense</name>
    <dbReference type="NCBI Taxonomy" id="1445034"/>
    <lineage>
        <taxon>Bacteria</taxon>
        <taxon>Pseudomonadati</taxon>
        <taxon>Pseudomonadota</taxon>
        <taxon>Alphaproteobacteria</taxon>
        <taxon>Caulobacterales</taxon>
        <taxon>Caulobacteraceae</taxon>
        <taxon>Phenylobacterium</taxon>
    </lineage>
</organism>
<sequence length="147" mass="15783">MSDRIQELASGGGMPAKRGFGAWIAGRSGRRDYWLWVVPWFVAATAATLASPTLALLFGVPLLLFWIRRLHDLGWSGWLAPLINIAISIVGWIEMGVATAGGGGSGLFQSLVAFAAIIALRVIPGQPRRNEYGPPPGRKPDLAETFT</sequence>
<dbReference type="Proteomes" id="UP000249524">
    <property type="component" value="Unassembled WGS sequence"/>
</dbReference>
<dbReference type="OrthoDB" id="9812349at2"/>
<dbReference type="Pfam" id="PF05656">
    <property type="entry name" value="DUF805"/>
    <property type="match status" value="1"/>
</dbReference>
<dbReference type="EMBL" id="QFYS01000010">
    <property type="protein sequence ID" value="RAK62777.1"/>
    <property type="molecule type" value="Genomic_DNA"/>
</dbReference>
<accession>A0A328B7A2</accession>
<dbReference type="RefSeq" id="WP_111277690.1">
    <property type="nucleotide sequence ID" value="NZ_QFYS01000010.1"/>
</dbReference>
<evidence type="ECO:0000313" key="3">
    <source>
        <dbReference type="EMBL" id="RAK62777.1"/>
    </source>
</evidence>
<protein>
    <recommendedName>
        <fullName evidence="5">DUF805 domain-containing protein</fullName>
    </recommendedName>
</protein>
<feature type="transmembrane region" description="Helical" evidence="2">
    <location>
        <begin position="105"/>
        <end position="123"/>
    </location>
</feature>
<keyword evidence="2" id="KW-0472">Membrane</keyword>
<dbReference type="InterPro" id="IPR008523">
    <property type="entry name" value="DUF805"/>
</dbReference>
<keyword evidence="2" id="KW-1133">Transmembrane helix</keyword>
<evidence type="ECO:0000256" key="1">
    <source>
        <dbReference type="SAM" id="MobiDB-lite"/>
    </source>
</evidence>
<feature type="transmembrane region" description="Helical" evidence="2">
    <location>
        <begin position="33"/>
        <end position="66"/>
    </location>
</feature>
<gene>
    <name evidence="3" type="ORF">DJ019_18130</name>
</gene>
<keyword evidence="4" id="KW-1185">Reference proteome</keyword>
<proteinExistence type="predicted"/>
<reference evidence="3 4" key="1">
    <citation type="submission" date="2018-05" db="EMBL/GenBank/DDBJ databases">
        <authorList>
            <person name="Lanie J.A."/>
            <person name="Ng W.-L."/>
            <person name="Kazmierczak K.M."/>
            <person name="Andrzejewski T.M."/>
            <person name="Davidsen T.M."/>
            <person name="Wayne K.J."/>
            <person name="Tettelin H."/>
            <person name="Glass J.I."/>
            <person name="Rusch D."/>
            <person name="Podicherti R."/>
            <person name="Tsui H.-C.T."/>
            <person name="Winkler M.E."/>
        </authorList>
    </citation>
    <scope>NUCLEOTIDE SEQUENCE [LARGE SCALE GENOMIC DNA]</scope>
    <source>
        <strain evidence="3 4">BUT-10</strain>
    </source>
</reference>
<dbReference type="GO" id="GO:0016020">
    <property type="term" value="C:membrane"/>
    <property type="evidence" value="ECO:0007669"/>
    <property type="project" value="InterPro"/>
</dbReference>
<name>A0A328B7A2_9CAUL</name>
<feature type="compositionally biased region" description="Basic and acidic residues" evidence="1">
    <location>
        <begin position="138"/>
        <end position="147"/>
    </location>
</feature>
<feature type="transmembrane region" description="Helical" evidence="2">
    <location>
        <begin position="73"/>
        <end position="93"/>
    </location>
</feature>
<evidence type="ECO:0008006" key="5">
    <source>
        <dbReference type="Google" id="ProtNLM"/>
    </source>
</evidence>
<dbReference type="AlphaFoldDB" id="A0A328B7A2"/>
<evidence type="ECO:0000313" key="4">
    <source>
        <dbReference type="Proteomes" id="UP000249524"/>
    </source>
</evidence>
<comment type="caution">
    <text evidence="3">The sequence shown here is derived from an EMBL/GenBank/DDBJ whole genome shotgun (WGS) entry which is preliminary data.</text>
</comment>